<dbReference type="Ensembl" id="ENSCCRT00020022799.1">
    <property type="protein sequence ID" value="ENSCCRP00020020740.1"/>
    <property type="gene ID" value="ENSCCRG00020009748.1"/>
</dbReference>
<sequence length="89" mass="10445">MIEMWVDRMDNITYVIQDKFCGIINIRVEVCMLMSHFEEPKLTDDEEPPTEQVKKRKLVSFLPWGKIKCLQDSLTIYIFGPCVEGSQFV</sequence>
<evidence type="ECO:0000313" key="1">
    <source>
        <dbReference type="Ensembl" id="ENSCCRP00020020740.1"/>
    </source>
</evidence>
<proteinExistence type="predicted"/>
<evidence type="ECO:0000313" key="2">
    <source>
        <dbReference type="Proteomes" id="UP000694701"/>
    </source>
</evidence>
<name>A0A8C2H6J6_CYPCA</name>
<protein>
    <submittedName>
        <fullName evidence="1">Uncharacterized protein</fullName>
    </submittedName>
</protein>
<dbReference type="AlphaFoldDB" id="A0A8C2H6J6"/>
<organism evidence="1 2">
    <name type="scientific">Cyprinus carpio</name>
    <name type="common">Common carp</name>
    <dbReference type="NCBI Taxonomy" id="7962"/>
    <lineage>
        <taxon>Eukaryota</taxon>
        <taxon>Metazoa</taxon>
        <taxon>Chordata</taxon>
        <taxon>Craniata</taxon>
        <taxon>Vertebrata</taxon>
        <taxon>Euteleostomi</taxon>
        <taxon>Actinopterygii</taxon>
        <taxon>Neopterygii</taxon>
        <taxon>Teleostei</taxon>
        <taxon>Ostariophysi</taxon>
        <taxon>Cypriniformes</taxon>
        <taxon>Cyprinidae</taxon>
        <taxon>Cyprininae</taxon>
        <taxon>Cyprinus</taxon>
    </lineage>
</organism>
<dbReference type="Proteomes" id="UP000694701">
    <property type="component" value="Unplaced"/>
</dbReference>
<accession>A0A8C2H6J6</accession>
<reference evidence="1" key="1">
    <citation type="submission" date="2025-08" db="UniProtKB">
        <authorList>
            <consortium name="Ensembl"/>
        </authorList>
    </citation>
    <scope>IDENTIFICATION</scope>
</reference>